<name>A0A1I7Z929_9BILA</name>
<accession>A0A1I7Z929</accession>
<sequence>MDGVPLEFVESVVRNSDICTSEELEQLSSAWGRVGEVQTKNNGQLFLSFDPPYMNEDEDEKWRLHYKMEGFDHIKSRTLSRDVIREMSKSITSIQFNVDYYDTIGEDWHSFGPDDVNIVQLLTNLDAPIKELDIFSFKRSIGESCHLKLRSKYSNLFRSFTSVKLNCFEDTRLMEGTICEPRVHSVEINRYGKRSRPTDFWVDFFFSEHCTRLTLKSDDVVLAAIKHWIKMDPRTLKYSKVLAGNDCHLDTLLDNIYFMGDMCMWETKDDTGSFRNRVRKNIFLLDQKADIEQVHCVEHPVDKSSKIYVVYYYEWHTEAKDLAVLFA</sequence>
<proteinExistence type="predicted"/>
<evidence type="ECO:0000313" key="2">
    <source>
        <dbReference type="WBParaSite" id="L893_g24000.t1"/>
    </source>
</evidence>
<organism evidence="1 2">
    <name type="scientific">Steinernema glaseri</name>
    <dbReference type="NCBI Taxonomy" id="37863"/>
    <lineage>
        <taxon>Eukaryota</taxon>
        <taxon>Metazoa</taxon>
        <taxon>Ecdysozoa</taxon>
        <taxon>Nematoda</taxon>
        <taxon>Chromadorea</taxon>
        <taxon>Rhabditida</taxon>
        <taxon>Tylenchina</taxon>
        <taxon>Panagrolaimomorpha</taxon>
        <taxon>Strongyloidoidea</taxon>
        <taxon>Steinernematidae</taxon>
        <taxon>Steinernema</taxon>
    </lineage>
</organism>
<dbReference type="AlphaFoldDB" id="A0A1I7Z929"/>
<dbReference type="WBParaSite" id="L893_g24000.t1">
    <property type="protein sequence ID" value="L893_g24000.t1"/>
    <property type="gene ID" value="L893_g24000"/>
</dbReference>
<dbReference type="Proteomes" id="UP000095287">
    <property type="component" value="Unplaced"/>
</dbReference>
<keyword evidence="1" id="KW-1185">Reference proteome</keyword>
<evidence type="ECO:0000313" key="1">
    <source>
        <dbReference type="Proteomes" id="UP000095287"/>
    </source>
</evidence>
<reference evidence="2" key="1">
    <citation type="submission" date="2016-11" db="UniProtKB">
        <authorList>
            <consortium name="WormBaseParasite"/>
        </authorList>
    </citation>
    <scope>IDENTIFICATION</scope>
</reference>
<protein>
    <submittedName>
        <fullName evidence="2">FBA_2 domain-containing protein</fullName>
    </submittedName>
</protein>